<proteinExistence type="predicted"/>
<feature type="coiled-coil region" evidence="1">
    <location>
        <begin position="122"/>
        <end position="166"/>
    </location>
</feature>
<dbReference type="AlphaFoldDB" id="A0A0V0QP45"/>
<protein>
    <submittedName>
        <fullName evidence="2">Uncharacterized protein</fullName>
    </submittedName>
</protein>
<reference evidence="2 3" key="1">
    <citation type="journal article" date="2015" name="Sci. Rep.">
        <title>Genome of the facultative scuticociliatosis pathogen Pseudocohnilembus persalinus provides insight into its virulence through horizontal gene transfer.</title>
        <authorList>
            <person name="Xiong J."/>
            <person name="Wang G."/>
            <person name="Cheng J."/>
            <person name="Tian M."/>
            <person name="Pan X."/>
            <person name="Warren A."/>
            <person name="Jiang C."/>
            <person name="Yuan D."/>
            <person name="Miao W."/>
        </authorList>
    </citation>
    <scope>NUCLEOTIDE SEQUENCE [LARGE SCALE GENOMIC DNA]</scope>
    <source>
        <strain evidence="2">36N120E</strain>
    </source>
</reference>
<dbReference type="EMBL" id="LDAU01000122">
    <property type="protein sequence ID" value="KRX04046.1"/>
    <property type="molecule type" value="Genomic_DNA"/>
</dbReference>
<dbReference type="Proteomes" id="UP000054937">
    <property type="component" value="Unassembled WGS sequence"/>
</dbReference>
<evidence type="ECO:0000313" key="2">
    <source>
        <dbReference type="EMBL" id="KRX04046.1"/>
    </source>
</evidence>
<organism evidence="2 3">
    <name type="scientific">Pseudocohnilembus persalinus</name>
    <name type="common">Ciliate</name>
    <dbReference type="NCBI Taxonomy" id="266149"/>
    <lineage>
        <taxon>Eukaryota</taxon>
        <taxon>Sar</taxon>
        <taxon>Alveolata</taxon>
        <taxon>Ciliophora</taxon>
        <taxon>Intramacronucleata</taxon>
        <taxon>Oligohymenophorea</taxon>
        <taxon>Scuticociliatia</taxon>
        <taxon>Philasterida</taxon>
        <taxon>Pseudocohnilembidae</taxon>
        <taxon>Pseudocohnilembus</taxon>
    </lineage>
</organism>
<name>A0A0V0QP45_PSEPJ</name>
<keyword evidence="3" id="KW-1185">Reference proteome</keyword>
<keyword evidence="1" id="KW-0175">Coiled coil</keyword>
<evidence type="ECO:0000256" key="1">
    <source>
        <dbReference type="SAM" id="Coils"/>
    </source>
</evidence>
<evidence type="ECO:0000313" key="3">
    <source>
        <dbReference type="Proteomes" id="UP000054937"/>
    </source>
</evidence>
<comment type="caution">
    <text evidence="2">The sequence shown here is derived from an EMBL/GenBank/DDBJ whole genome shotgun (WGS) entry which is preliminary data.</text>
</comment>
<sequence length="318" mass="37852">MKSSQNIQKEPKHVSNFNIKTSMIGDQSNNIYKDNMEIKGQQLLSSLNNIEKYKPKQRHYKQKNTNILNSIQSSINFNHKKQFSNIDFKPQFYDANQITDKNLYSLQNDNKSVSSWQMECQKLQIQKEIESKLEKQKEAKQQKLRQQQDQNSKNDLYKQLEDLETQIIRRKDSTNHLLNSKVNPYSFKQDEDRLSACLKDLDNMMEVINERQRHTHRSMSTQASQISVNKQSFVQQKYDLSNNFSFKPKEEIFQMQEETRQQNKDLQNSQIIDQQKKDKQNLHNLNEVNLENSIKYKQEVGDIVQFYLKQSSNQNDQK</sequence>
<dbReference type="InParanoid" id="A0A0V0QP45"/>
<gene>
    <name evidence="2" type="ORF">PPERSA_12493</name>
</gene>
<accession>A0A0V0QP45</accession>